<dbReference type="SUPFAM" id="SSF52210">
    <property type="entry name" value="Succinyl-CoA synthetase domains"/>
    <property type="match status" value="2"/>
</dbReference>
<dbReference type="InterPro" id="IPR032875">
    <property type="entry name" value="Succ_CoA_lig_flav_dom"/>
</dbReference>
<dbReference type="PROSITE" id="PS50975">
    <property type="entry name" value="ATP_GRASP"/>
    <property type="match status" value="1"/>
</dbReference>
<evidence type="ECO:0000313" key="5">
    <source>
        <dbReference type="Proteomes" id="UP000007882"/>
    </source>
</evidence>
<dbReference type="Pfam" id="PF13380">
    <property type="entry name" value="CoA_binding_2"/>
    <property type="match status" value="1"/>
</dbReference>
<evidence type="ECO:0000256" key="1">
    <source>
        <dbReference type="ARBA" id="ARBA00060888"/>
    </source>
</evidence>
<dbReference type="eggNOG" id="COG1042">
    <property type="taxonomic scope" value="Bacteria"/>
</dbReference>
<keyword evidence="2" id="KW-0067">ATP-binding</keyword>
<dbReference type="STRING" id="512565.AMIS_27130"/>
<keyword evidence="2" id="KW-0547">Nucleotide-binding</keyword>
<dbReference type="KEGG" id="ams:AMIS_27130"/>
<comment type="similarity">
    <text evidence="1">In the N-terminal section; belongs to the acetate CoA ligase alpha subunit family.</text>
</comment>
<gene>
    <name evidence="4" type="ordered locus">AMIS_27130</name>
</gene>
<dbReference type="EMBL" id="AP012319">
    <property type="protein sequence ID" value="BAL87933.1"/>
    <property type="molecule type" value="Genomic_DNA"/>
</dbReference>
<dbReference type="InterPro" id="IPR016102">
    <property type="entry name" value="Succinyl-CoA_synth-like"/>
</dbReference>
<dbReference type="Gene3D" id="3.40.50.261">
    <property type="entry name" value="Succinyl-CoA synthetase domains"/>
    <property type="match status" value="2"/>
</dbReference>
<dbReference type="InterPro" id="IPR013815">
    <property type="entry name" value="ATP_grasp_subdomain_1"/>
</dbReference>
<dbReference type="SMART" id="SM00881">
    <property type="entry name" value="CoA_binding"/>
    <property type="match status" value="1"/>
</dbReference>
<dbReference type="Pfam" id="PF13549">
    <property type="entry name" value="ATP-grasp_5"/>
    <property type="match status" value="1"/>
</dbReference>
<dbReference type="InterPro" id="IPR036291">
    <property type="entry name" value="NAD(P)-bd_dom_sf"/>
</dbReference>
<dbReference type="InterPro" id="IPR003781">
    <property type="entry name" value="CoA-bd"/>
</dbReference>
<dbReference type="SUPFAM" id="SSF56059">
    <property type="entry name" value="Glutathione synthetase ATP-binding domain-like"/>
    <property type="match status" value="1"/>
</dbReference>
<dbReference type="RefSeq" id="WP_014442828.1">
    <property type="nucleotide sequence ID" value="NC_017093.1"/>
</dbReference>
<dbReference type="FunFam" id="3.30.1490.20:FF:000020">
    <property type="entry name" value="Protein lysine acetyltransferase"/>
    <property type="match status" value="1"/>
</dbReference>
<dbReference type="InterPro" id="IPR011761">
    <property type="entry name" value="ATP-grasp"/>
</dbReference>
<name>I0H4J6_ACTM4</name>
<dbReference type="PANTHER" id="PTHR42793">
    <property type="entry name" value="COA BINDING DOMAIN CONTAINING PROTEIN"/>
    <property type="match status" value="1"/>
</dbReference>
<dbReference type="Proteomes" id="UP000007882">
    <property type="component" value="Chromosome"/>
</dbReference>
<proteinExistence type="inferred from homology"/>
<dbReference type="PATRIC" id="fig|512565.3.peg.2713"/>
<feature type="domain" description="ATP-grasp" evidence="3">
    <location>
        <begin position="501"/>
        <end position="537"/>
    </location>
</feature>
<dbReference type="Gene3D" id="3.30.470.20">
    <property type="entry name" value="ATP-grasp fold, B domain"/>
    <property type="match status" value="1"/>
</dbReference>
<dbReference type="Gene3D" id="3.40.50.720">
    <property type="entry name" value="NAD(P)-binding Rossmann-like Domain"/>
    <property type="match status" value="1"/>
</dbReference>
<evidence type="ECO:0000313" key="4">
    <source>
        <dbReference type="EMBL" id="BAL87933.1"/>
    </source>
</evidence>
<keyword evidence="5" id="KW-1185">Reference proteome</keyword>
<accession>I0H4J6</accession>
<evidence type="ECO:0000259" key="3">
    <source>
        <dbReference type="PROSITE" id="PS50975"/>
    </source>
</evidence>
<organism evidence="4 5">
    <name type="scientific">Actinoplanes missouriensis (strain ATCC 14538 / DSM 43046 / CBS 188.64 / JCM 3121 / NBRC 102363 / NCIMB 12654 / NRRL B-3342 / UNCC 431)</name>
    <dbReference type="NCBI Taxonomy" id="512565"/>
    <lineage>
        <taxon>Bacteria</taxon>
        <taxon>Bacillati</taxon>
        <taxon>Actinomycetota</taxon>
        <taxon>Actinomycetes</taxon>
        <taxon>Micromonosporales</taxon>
        <taxon>Micromonosporaceae</taxon>
        <taxon>Actinoplanes</taxon>
    </lineage>
</organism>
<dbReference type="PANTHER" id="PTHR42793:SF4">
    <property type="entry name" value="BLL6376 PROTEIN"/>
    <property type="match status" value="1"/>
</dbReference>
<reference evidence="4 5" key="1">
    <citation type="submission" date="2012-02" db="EMBL/GenBank/DDBJ databases">
        <title>Complete genome sequence of Actinoplanes missouriensis 431 (= NBRC 102363).</title>
        <authorList>
            <person name="Ohnishi Y."/>
            <person name="Ishikawa J."/>
            <person name="Sekine M."/>
            <person name="Hosoyama A."/>
            <person name="Harada T."/>
            <person name="Narita H."/>
            <person name="Hata T."/>
            <person name="Konno Y."/>
            <person name="Tutikane K."/>
            <person name="Fujita N."/>
            <person name="Horinouchi S."/>
            <person name="Hayakawa M."/>
        </authorList>
    </citation>
    <scope>NUCLEOTIDE SEQUENCE [LARGE SCALE GENOMIC DNA]</scope>
    <source>
        <strain evidence="5">ATCC 14538 / DSM 43046 / CBS 188.64 / JCM 3121 / NBRC 102363 / NCIMB 12654 / NRRL B-3342 / UNCC 431</strain>
    </source>
</reference>
<dbReference type="AlphaFoldDB" id="I0H4J6"/>
<evidence type="ECO:0000256" key="2">
    <source>
        <dbReference type="PROSITE-ProRule" id="PRU00409"/>
    </source>
</evidence>
<dbReference type="GO" id="GO:0005524">
    <property type="term" value="F:ATP binding"/>
    <property type="evidence" value="ECO:0007669"/>
    <property type="project" value="UniProtKB-UniRule"/>
</dbReference>
<dbReference type="SUPFAM" id="SSF51735">
    <property type="entry name" value="NAD(P)-binding Rossmann-fold domains"/>
    <property type="match status" value="1"/>
</dbReference>
<sequence>MIEHQVAGLFNPRAIALIGATDKSLWSASTYANLMSYGFTGPVHLVNPKGGTVHGTQAYPTIGDLPDGVDLAFVMVPTHAVLGVLEQAADKGITSAIVLTAGFAEVGAEGARLEAEIVALARRRRMVILGPNGNGFINAARSITPYGIGIVPPLLRGPVGIVLQSGALASYVLGFARARNIGISLMVSMGNEAMIGLTDAVRYLVRDPDTKVLALFIESIRDPAEFVAIAREALAAGKPIVALKVGRSQKSESIAKAHTGSLVGDDNVVDAVFRQCGVIRVDALEDLVMTAGLLARTGPLPGKRIAFVTASGGTCEIAADRADDERLEIPDFAPATVERLTRILPSFATVQNPLDVTGYVLVNTNLLSEALTIVDADPGVDIIVLATDLPREQPADEATATSDIDLARGTAEAIAACTKPVVVMGTTLTDITAWGRHVAEAVDFPGVLGGIHHTATVLGRAVAWSDHWRKARNVPAGPAELPPPLEVDAVPGSTWTEHRAATFLAAHGVPMVDQQLASSAEEAVAAAERIGYPVVVKLAADVAHKSDIGGVALGLAGPDAVAQAFAAVTHAGERAGATVHGAVVQPMRDSGVELLVGVIRDPAWGLVLAVGLGGLWVEVLQDTALRLLPVDHQEVLAALRELRGAKLFDGARGTEKVDLDAVAATVVAIATVAHRLGDRLESLEINPLLVHGARTEALDALINWR</sequence>
<protein>
    <submittedName>
        <fullName evidence="4">Putative acyl-CoA synthetase</fullName>
    </submittedName>
</protein>
<dbReference type="HOGENOM" id="CLU_007415_3_1_11"/>
<dbReference type="GO" id="GO:0046872">
    <property type="term" value="F:metal ion binding"/>
    <property type="evidence" value="ECO:0007669"/>
    <property type="project" value="InterPro"/>
</dbReference>
<dbReference type="Gene3D" id="3.30.1490.20">
    <property type="entry name" value="ATP-grasp fold, A domain"/>
    <property type="match status" value="1"/>
</dbReference>
<dbReference type="Pfam" id="PF13607">
    <property type="entry name" value="Succ_CoA_lig"/>
    <property type="match status" value="1"/>
</dbReference>